<feature type="compositionally biased region" description="Gly residues" evidence="1">
    <location>
        <begin position="305"/>
        <end position="315"/>
    </location>
</feature>
<sequence>MTFASPGRKEQPPAASRPRNRSRKQHVKTPSAPPCPPHEKEVSTEDDWTRVKCPKEKKRIQNRVAQRTYRHRMKARLGELQARLDSHERLRHQQPGRGHGDAEMPRGADGAFTAAAPDVVGMGHPSGISPSLAAAHAHAGGRKGSSPLAAEMAVLPGGTYDKVATHEPEPAFYSHNAQYLHSPPRGYPSPQASHGLLSPPARWEVEQPAEVSQDFLDCLHFQTELLDKLSTLGPEPAFAVQPQYSPVDALPPAVIGLNPSPLNYMEPFTPGRMDPLEYVYDGARTAWKAGYEGKARPSLPALDPLGGGGGGGGGFSSSLAATPPAQPCSADAPAELAGRIEAVVRQVHAAGFESLDAAATAYYTAALGNTPLAAEQHASRSRRLPRAVADVFRATHTWPPWERRGFRDEMAKTARAMLHAESSAARASLAGQLAPLLDKPDLKPQALEALKKTLKREFPTAWAFNAALLSGDGAAGGQTDGSNAVLATVLLQQLAGKVPRSQLVQVVEACL</sequence>
<keyword evidence="5" id="KW-1185">Reference proteome</keyword>
<evidence type="ECO:0000313" key="5">
    <source>
        <dbReference type="Proteomes" id="UP000027002"/>
    </source>
</evidence>
<feature type="compositionally biased region" description="Basic and acidic residues" evidence="1">
    <location>
        <begin position="37"/>
        <end position="54"/>
    </location>
</feature>
<feature type="region of interest" description="Disordered" evidence="1">
    <location>
        <begin position="298"/>
        <end position="331"/>
    </location>
</feature>
<feature type="region of interest" description="Disordered" evidence="1">
    <location>
        <begin position="1"/>
        <end position="66"/>
    </location>
</feature>
<dbReference type="SUPFAM" id="SSF57959">
    <property type="entry name" value="Leucine zipper domain"/>
    <property type="match status" value="1"/>
</dbReference>
<name>A0A1B5L625_USTVR</name>
<dbReference type="InterPro" id="IPR004827">
    <property type="entry name" value="bZIP"/>
</dbReference>
<protein>
    <recommendedName>
        <fullName evidence="2">BZIP domain-containing protein</fullName>
    </recommendedName>
</protein>
<dbReference type="Gene3D" id="1.20.5.170">
    <property type="match status" value="1"/>
</dbReference>
<dbReference type="Proteomes" id="UP000027002">
    <property type="component" value="Chromosome 1"/>
</dbReference>
<proteinExistence type="predicted"/>
<dbReference type="AlphaFoldDB" id="A0A1B5L625"/>
<dbReference type="EMBL" id="BBTG02000047">
    <property type="protein sequence ID" value="GAO19034.1"/>
    <property type="molecule type" value="Genomic_DNA"/>
</dbReference>
<gene>
    <name evidence="4" type="ORF">UV8b_01041</name>
    <name evidence="3" type="ORF">UVI_02056530</name>
</gene>
<evidence type="ECO:0000313" key="6">
    <source>
        <dbReference type="Proteomes" id="UP000054053"/>
    </source>
</evidence>
<evidence type="ECO:0000256" key="1">
    <source>
        <dbReference type="SAM" id="MobiDB-lite"/>
    </source>
</evidence>
<dbReference type="Proteomes" id="UP000054053">
    <property type="component" value="Unassembled WGS sequence"/>
</dbReference>
<dbReference type="EMBL" id="CP072753">
    <property type="protein sequence ID" value="QUC16800.1"/>
    <property type="molecule type" value="Genomic_DNA"/>
</dbReference>
<dbReference type="InterPro" id="IPR052635">
    <property type="entry name" value="Sec_Metab_Biosynth_Reg"/>
</dbReference>
<feature type="domain" description="BZIP" evidence="2">
    <location>
        <begin position="57"/>
        <end position="72"/>
    </location>
</feature>
<dbReference type="GeneID" id="66061819"/>
<evidence type="ECO:0000259" key="2">
    <source>
        <dbReference type="PROSITE" id="PS00036"/>
    </source>
</evidence>
<dbReference type="KEGG" id="uvi:66061819"/>
<evidence type="ECO:0000313" key="3">
    <source>
        <dbReference type="EMBL" id="GAO19034.1"/>
    </source>
</evidence>
<dbReference type="RefSeq" id="XP_042994473.1">
    <property type="nucleotide sequence ID" value="XM_043138539.1"/>
</dbReference>
<dbReference type="OrthoDB" id="194358at2759"/>
<accession>A0A1B5L625</accession>
<dbReference type="InterPro" id="IPR046347">
    <property type="entry name" value="bZIP_sf"/>
</dbReference>
<dbReference type="CDD" id="cd14688">
    <property type="entry name" value="bZIP_YAP"/>
    <property type="match status" value="1"/>
</dbReference>
<reference evidence="4" key="3">
    <citation type="submission" date="2020-03" db="EMBL/GenBank/DDBJ databases">
        <title>A mixture of massive structural variations and highly conserved coding sequences in Ustilaginoidea virens genome.</title>
        <authorList>
            <person name="Zhang K."/>
            <person name="Zhao Z."/>
            <person name="Zhang Z."/>
            <person name="Li Y."/>
            <person name="Hsiang T."/>
            <person name="Sun W."/>
        </authorList>
    </citation>
    <scope>NUCLEOTIDE SEQUENCE</scope>
    <source>
        <strain evidence="4">UV-8b</strain>
    </source>
</reference>
<dbReference type="PANTHER" id="PTHR39607:SF1">
    <property type="entry name" value="B-ZIP TRANSCRIPTION FACTOR (EUROFUNG)"/>
    <property type="match status" value="1"/>
</dbReference>
<feature type="compositionally biased region" description="Basic residues" evidence="1">
    <location>
        <begin position="18"/>
        <end position="27"/>
    </location>
</feature>
<dbReference type="GO" id="GO:0003700">
    <property type="term" value="F:DNA-binding transcription factor activity"/>
    <property type="evidence" value="ECO:0007669"/>
    <property type="project" value="InterPro"/>
</dbReference>
<dbReference type="PANTHER" id="PTHR39607">
    <property type="entry name" value="XANTHOCILLIN BIOSYNTHESIS CLUSTER TRANSCRIPTION FACTOR XANC-RELATED"/>
    <property type="match status" value="1"/>
</dbReference>
<reference evidence="6" key="2">
    <citation type="journal article" date="2016" name="Genome Announc.">
        <title>Genome sequence of Ustilaginoidea virens IPU010, a rice pathogenic fungus causing false smut.</title>
        <authorList>
            <person name="Kumagai T."/>
            <person name="Ishii T."/>
            <person name="Terai G."/>
            <person name="Umemura M."/>
            <person name="Machida M."/>
            <person name="Asai K."/>
        </authorList>
    </citation>
    <scope>NUCLEOTIDE SEQUENCE [LARGE SCALE GENOMIC DNA]</scope>
    <source>
        <strain evidence="6">IPU010</strain>
    </source>
</reference>
<dbReference type="PROSITE" id="PS00036">
    <property type="entry name" value="BZIP_BASIC"/>
    <property type="match status" value="1"/>
</dbReference>
<evidence type="ECO:0000313" key="4">
    <source>
        <dbReference type="EMBL" id="QUC16800.1"/>
    </source>
</evidence>
<reference evidence="3" key="1">
    <citation type="journal article" date="2016" name="Genome Announc.">
        <title>Genome Sequence of Ustilaginoidea virens IPU010, a Rice Pathogenic Fungus Causing False Smut.</title>
        <authorList>
            <person name="Kumagai T."/>
            <person name="Ishii T."/>
            <person name="Terai G."/>
            <person name="Umemura M."/>
            <person name="Machida M."/>
            <person name="Asai K."/>
        </authorList>
    </citation>
    <scope>NUCLEOTIDE SEQUENCE [LARGE SCALE GENOMIC DNA]</scope>
    <source>
        <strain evidence="3">IPU010</strain>
    </source>
</reference>
<organism evidence="3 6">
    <name type="scientific">Ustilaginoidea virens</name>
    <name type="common">Rice false smut fungus</name>
    <name type="synonym">Villosiclava virens</name>
    <dbReference type="NCBI Taxonomy" id="1159556"/>
    <lineage>
        <taxon>Eukaryota</taxon>
        <taxon>Fungi</taxon>
        <taxon>Dikarya</taxon>
        <taxon>Ascomycota</taxon>
        <taxon>Pezizomycotina</taxon>
        <taxon>Sordariomycetes</taxon>
        <taxon>Hypocreomycetidae</taxon>
        <taxon>Hypocreales</taxon>
        <taxon>Clavicipitaceae</taxon>
        <taxon>Ustilaginoidea</taxon>
    </lineage>
</organism>